<sequence>MGLADDIRSAVTTVAGADWNIRKGTVVPTTDSITLKNGAVELDAVYLYADMADSTGLARDFTKTTAAKVIRCYLDATCRVIKAKGGEIRSFDGDRVMAIFMGSNKNTAAAECGLMINHVVSQIVRPVVEAKLSSLVTKGWELKHCVGVASGTALVVRGGVRGDDDSDLVSVGRAPNVAAKLSDVREGSYRTYITAEVFDSLNEKVKYSKGDEPKLMWNGPVKHEVGGEMLSVYRSTWRRQP</sequence>
<dbReference type="Proteomes" id="UP001183809">
    <property type="component" value="Unassembled WGS sequence"/>
</dbReference>
<name>A0ABU2U485_9ACTN</name>
<dbReference type="Gene3D" id="3.30.70.1230">
    <property type="entry name" value="Nucleotide cyclase"/>
    <property type="match status" value="1"/>
</dbReference>
<evidence type="ECO:0000313" key="1">
    <source>
        <dbReference type="EMBL" id="MDT0467968.1"/>
    </source>
</evidence>
<keyword evidence="2" id="KW-1185">Reference proteome</keyword>
<dbReference type="InterPro" id="IPR029787">
    <property type="entry name" value="Nucleotide_cyclase"/>
</dbReference>
<dbReference type="RefSeq" id="WP_311699412.1">
    <property type="nucleotide sequence ID" value="NZ_JAVREY010000063.1"/>
</dbReference>
<organism evidence="1 2">
    <name type="scientific">Streptomyces gibsoniae</name>
    <dbReference type="NCBI Taxonomy" id="3075529"/>
    <lineage>
        <taxon>Bacteria</taxon>
        <taxon>Bacillati</taxon>
        <taxon>Actinomycetota</taxon>
        <taxon>Actinomycetes</taxon>
        <taxon>Kitasatosporales</taxon>
        <taxon>Streptomycetaceae</taxon>
        <taxon>Streptomyces</taxon>
    </lineage>
</organism>
<evidence type="ECO:0008006" key="3">
    <source>
        <dbReference type="Google" id="ProtNLM"/>
    </source>
</evidence>
<evidence type="ECO:0000313" key="2">
    <source>
        <dbReference type="Proteomes" id="UP001183809"/>
    </source>
</evidence>
<accession>A0ABU2U485</accession>
<proteinExistence type="predicted"/>
<protein>
    <recommendedName>
        <fullName evidence="3">Adenylate/guanylate cyclase domain-containing protein</fullName>
    </recommendedName>
</protein>
<dbReference type="SUPFAM" id="SSF55073">
    <property type="entry name" value="Nucleotide cyclase"/>
    <property type="match status" value="1"/>
</dbReference>
<dbReference type="EMBL" id="JAVREY010000063">
    <property type="protein sequence ID" value="MDT0467968.1"/>
    <property type="molecule type" value="Genomic_DNA"/>
</dbReference>
<gene>
    <name evidence="1" type="ORF">RM764_34100</name>
</gene>
<comment type="caution">
    <text evidence="1">The sequence shown here is derived from an EMBL/GenBank/DDBJ whole genome shotgun (WGS) entry which is preliminary data.</text>
</comment>
<reference evidence="2" key="1">
    <citation type="submission" date="2023-07" db="EMBL/GenBank/DDBJ databases">
        <title>30 novel species of actinomycetes from the DSMZ collection.</title>
        <authorList>
            <person name="Nouioui I."/>
        </authorList>
    </citation>
    <scope>NUCLEOTIDE SEQUENCE [LARGE SCALE GENOMIC DNA]</scope>
    <source>
        <strain evidence="2">DSM 41699</strain>
    </source>
</reference>